<sequence>MKTNQKLSGMKWSALISVVVAALMAFAVLPAWAEEEISKPDVLVVEAQKAFQDFVADPNMGWFRDNLNKAKGILIIPQLIKVGFIFGGTGGSGALVGRDDKGR</sequence>
<gene>
    <name evidence="1" type="ORF">S01H1_20878</name>
</gene>
<reference evidence="1" key="1">
    <citation type="journal article" date="2014" name="Front. Microbiol.">
        <title>High frequency of phylogenetically diverse reductive dehalogenase-homologous genes in deep subseafloor sedimentary metagenomes.</title>
        <authorList>
            <person name="Kawai M."/>
            <person name="Futagami T."/>
            <person name="Toyoda A."/>
            <person name="Takaki Y."/>
            <person name="Nishi S."/>
            <person name="Hori S."/>
            <person name="Arai W."/>
            <person name="Tsubouchi T."/>
            <person name="Morono Y."/>
            <person name="Uchiyama I."/>
            <person name="Ito T."/>
            <person name="Fujiyama A."/>
            <person name="Inagaki F."/>
            <person name="Takami H."/>
        </authorList>
    </citation>
    <scope>NUCLEOTIDE SEQUENCE</scope>
    <source>
        <strain evidence="1">Expedition CK06-06</strain>
    </source>
</reference>
<proteinExistence type="predicted"/>
<dbReference type="EMBL" id="BARS01011488">
    <property type="protein sequence ID" value="GAF90478.1"/>
    <property type="molecule type" value="Genomic_DNA"/>
</dbReference>
<evidence type="ECO:0000313" key="1">
    <source>
        <dbReference type="EMBL" id="GAF90478.1"/>
    </source>
</evidence>
<protein>
    <submittedName>
        <fullName evidence="1">Uncharacterized protein</fullName>
    </submittedName>
</protein>
<organism evidence="1">
    <name type="scientific">marine sediment metagenome</name>
    <dbReference type="NCBI Taxonomy" id="412755"/>
    <lineage>
        <taxon>unclassified sequences</taxon>
        <taxon>metagenomes</taxon>
        <taxon>ecological metagenomes</taxon>
    </lineage>
</organism>
<name>X0TAH5_9ZZZZ</name>
<comment type="caution">
    <text evidence="1">The sequence shown here is derived from an EMBL/GenBank/DDBJ whole genome shotgun (WGS) entry which is preliminary data.</text>
</comment>
<dbReference type="AlphaFoldDB" id="X0TAH5"/>
<feature type="non-terminal residue" evidence="1">
    <location>
        <position position="103"/>
    </location>
</feature>
<accession>X0TAH5</accession>